<evidence type="ECO:0000256" key="2">
    <source>
        <dbReference type="ARBA" id="ARBA00012417"/>
    </source>
</evidence>
<dbReference type="EC" id="2.7.7.7" evidence="2 11"/>
<reference evidence="16" key="1">
    <citation type="submission" date="2018-05" db="EMBL/GenBank/DDBJ databases">
        <title>Complete Genome Sequence of a Novel Sea Otter Poxvirus.</title>
        <authorList>
            <person name="Jacob J.M."/>
            <person name="Subramaniam K."/>
            <person name="Tu S.-L."/>
            <person name="Nielsen O."/>
            <person name="Tuomi P.A."/>
            <person name="Upton C."/>
            <person name="Waltzek T.B."/>
        </authorList>
    </citation>
    <scope>NUCLEOTIDE SEQUENCE [LARGE SCALE GENOMIC DNA]</scope>
    <source>
        <strain evidence="16">ELK</strain>
    </source>
</reference>
<evidence type="ECO:0000259" key="14">
    <source>
        <dbReference type="Pfam" id="PF08408"/>
    </source>
</evidence>
<comment type="catalytic activity">
    <reaction evidence="10 11">
        <text>DNA(n) + a 2'-deoxyribonucleoside 5'-triphosphate = DNA(n+1) + diphosphate</text>
        <dbReference type="Rhea" id="RHEA:22508"/>
        <dbReference type="Rhea" id="RHEA-COMP:17339"/>
        <dbReference type="Rhea" id="RHEA-COMP:17340"/>
        <dbReference type="ChEBI" id="CHEBI:33019"/>
        <dbReference type="ChEBI" id="CHEBI:61560"/>
        <dbReference type="ChEBI" id="CHEBI:173112"/>
        <dbReference type="EC" id="2.7.7.7"/>
    </reaction>
</comment>
<dbReference type="KEGG" id="vg:36841034"/>
<evidence type="ECO:0000256" key="8">
    <source>
        <dbReference type="ARBA" id="ARBA00023109"/>
    </source>
</evidence>
<keyword evidence="9 11" id="KW-0238">DNA-binding</keyword>
<dbReference type="Gene3D" id="1.10.287.690">
    <property type="entry name" value="Helix hairpin bin"/>
    <property type="match status" value="1"/>
</dbReference>
<accession>A0A2U9QHN6</accession>
<comment type="similarity">
    <text evidence="1 11">Belongs to the DNA polymerase type-B family.</text>
</comment>
<dbReference type="SUPFAM" id="SSF53098">
    <property type="entry name" value="Ribonuclease H-like"/>
    <property type="match status" value="1"/>
</dbReference>
<feature type="domain" description="DNA-directed DNA polymerase family B multifunctional" evidence="12">
    <location>
        <begin position="489"/>
        <end position="982"/>
    </location>
</feature>
<evidence type="ECO:0000259" key="12">
    <source>
        <dbReference type="Pfam" id="PF00136"/>
    </source>
</evidence>
<dbReference type="InterPro" id="IPR006133">
    <property type="entry name" value="DNA-dir_DNA_pol_B_exonuc"/>
</dbReference>
<dbReference type="GO" id="GO:0039693">
    <property type="term" value="P:viral DNA genome replication"/>
    <property type="evidence" value="ECO:0007669"/>
    <property type="project" value="UniProtKB-KW"/>
</dbReference>
<feature type="domain" description="DNA-directed DNA polymerase family B exonuclease" evidence="13">
    <location>
        <begin position="107"/>
        <end position="348"/>
    </location>
</feature>
<dbReference type="GeneID" id="36841034"/>
<dbReference type="InterPro" id="IPR012337">
    <property type="entry name" value="RNaseH-like_sf"/>
</dbReference>
<dbReference type="PANTHER" id="PTHR10322">
    <property type="entry name" value="DNA POLYMERASE CATALYTIC SUBUNIT"/>
    <property type="match status" value="1"/>
</dbReference>
<evidence type="ECO:0000259" key="13">
    <source>
        <dbReference type="Pfam" id="PF03104"/>
    </source>
</evidence>
<keyword evidence="17" id="KW-1185">Reference proteome</keyword>
<keyword evidence="5 11" id="KW-0548">Nucleotidyltransferase</keyword>
<dbReference type="OrthoDB" id="165at10239"/>
<evidence type="ECO:0000256" key="1">
    <source>
        <dbReference type="ARBA" id="ARBA00005755"/>
    </source>
</evidence>
<evidence type="ECO:0000256" key="10">
    <source>
        <dbReference type="ARBA" id="ARBA00049244"/>
    </source>
</evidence>
<keyword evidence="4 11" id="KW-0808">Transferase</keyword>
<dbReference type="GO" id="GO:0000166">
    <property type="term" value="F:nucleotide binding"/>
    <property type="evidence" value="ECO:0007669"/>
    <property type="project" value="InterPro"/>
</dbReference>
<evidence type="ECO:0000256" key="5">
    <source>
        <dbReference type="ARBA" id="ARBA00022695"/>
    </source>
</evidence>
<dbReference type="InterPro" id="IPR050240">
    <property type="entry name" value="DNA_pol_type-B"/>
</dbReference>
<dbReference type="RefSeq" id="YP_009480575.1">
    <property type="nucleotide sequence ID" value="NC_037656.1"/>
</dbReference>
<protein>
    <recommendedName>
        <fullName evidence="3 11">DNA polymerase</fullName>
        <ecNumber evidence="2 11">2.7.7.7</ecNumber>
    </recommendedName>
</protein>
<evidence type="ECO:0000313" key="16">
    <source>
        <dbReference type="EMBL" id="AWU47082.1"/>
    </source>
</evidence>
<keyword evidence="6 11" id="KW-0235">DNA replication</keyword>
<keyword evidence="8" id="KW-1194">Viral DNA replication</keyword>
<gene>
    <name evidence="16" type="primary">SOPV-ELK-037</name>
</gene>
<name>A0A2U9QHN6_9POXV</name>
<feature type="domain" description="DNA-directed DNA polymerase family B viral insert" evidence="14">
    <location>
        <begin position="350"/>
        <end position="476"/>
    </location>
</feature>
<evidence type="ECO:0000256" key="3">
    <source>
        <dbReference type="ARBA" id="ARBA00015749"/>
    </source>
</evidence>
<organism evidence="16">
    <name type="scientific">Sea otter poxvirus</name>
    <dbReference type="NCBI Taxonomy" id="1416741"/>
    <lineage>
        <taxon>Viruses</taxon>
        <taxon>Varidnaviria</taxon>
        <taxon>Bamfordvirae</taxon>
        <taxon>Nucleocytoviricota</taxon>
        <taxon>Pokkesviricetes</taxon>
        <taxon>Chitovirales</taxon>
        <taxon>Poxviridae</taxon>
        <taxon>Chordopoxvirinae</taxon>
        <taxon>Mustelpoxvirus</taxon>
        <taxon>Mustelpoxvirus seaotterpox</taxon>
        <taxon>Sea otterpox virus</taxon>
    </lineage>
</organism>
<evidence type="ECO:0000256" key="9">
    <source>
        <dbReference type="ARBA" id="ARBA00023125"/>
    </source>
</evidence>
<evidence type="ECO:0000259" key="15">
    <source>
        <dbReference type="Pfam" id="PF08452"/>
    </source>
</evidence>
<keyword evidence="7 11" id="KW-0239">DNA-directed DNA polymerase</keyword>
<feature type="domain" description="DNA polymerase B exonuclease N-terminal" evidence="15">
    <location>
        <begin position="1"/>
        <end position="22"/>
    </location>
</feature>
<dbReference type="InterPro" id="IPR036397">
    <property type="entry name" value="RNaseH_sf"/>
</dbReference>
<dbReference type="InterPro" id="IPR013660">
    <property type="entry name" value="DNApol_B_exo_N"/>
</dbReference>
<evidence type="ECO:0000256" key="7">
    <source>
        <dbReference type="ARBA" id="ARBA00022932"/>
    </source>
</evidence>
<dbReference type="GO" id="GO:0003887">
    <property type="term" value="F:DNA-directed DNA polymerase activity"/>
    <property type="evidence" value="ECO:0007669"/>
    <property type="project" value="UniProtKB-KW"/>
</dbReference>
<dbReference type="PANTHER" id="PTHR10322:SF23">
    <property type="entry name" value="DNA POLYMERASE DELTA CATALYTIC SUBUNIT"/>
    <property type="match status" value="1"/>
</dbReference>
<dbReference type="SUPFAM" id="SSF56672">
    <property type="entry name" value="DNA/RNA polymerases"/>
    <property type="match status" value="1"/>
</dbReference>
<dbReference type="EMBL" id="MH427217">
    <property type="protein sequence ID" value="AWU47082.1"/>
    <property type="molecule type" value="Genomic_DNA"/>
</dbReference>
<dbReference type="InterPro" id="IPR043502">
    <property type="entry name" value="DNA/RNA_pol_sf"/>
</dbReference>
<dbReference type="InterPro" id="IPR023211">
    <property type="entry name" value="DNA_pol_palm_dom_sf"/>
</dbReference>
<dbReference type="PROSITE" id="PS00116">
    <property type="entry name" value="DNA_POLYMERASE_B"/>
    <property type="match status" value="1"/>
</dbReference>
<evidence type="ECO:0000256" key="4">
    <source>
        <dbReference type="ARBA" id="ARBA00022679"/>
    </source>
</evidence>
<dbReference type="Pfam" id="PF00136">
    <property type="entry name" value="DNA_pol_B"/>
    <property type="match status" value="1"/>
</dbReference>
<dbReference type="PRINTS" id="PR00106">
    <property type="entry name" value="DNAPOLB"/>
</dbReference>
<dbReference type="Gene3D" id="3.30.420.10">
    <property type="entry name" value="Ribonuclease H-like superfamily/Ribonuclease H"/>
    <property type="match status" value="1"/>
</dbReference>
<dbReference type="InterPro" id="IPR006134">
    <property type="entry name" value="DNA-dir_DNA_pol_B_multi_dom"/>
</dbReference>
<dbReference type="GO" id="GO:0006261">
    <property type="term" value="P:DNA-templated DNA replication"/>
    <property type="evidence" value="ECO:0007669"/>
    <property type="project" value="TreeGrafter"/>
</dbReference>
<evidence type="ECO:0000256" key="6">
    <source>
        <dbReference type="ARBA" id="ARBA00022705"/>
    </source>
</evidence>
<dbReference type="GO" id="GO:0003677">
    <property type="term" value="F:DNA binding"/>
    <property type="evidence" value="ECO:0007669"/>
    <property type="project" value="UniProtKB-KW"/>
</dbReference>
<dbReference type="InterPro" id="IPR013617">
    <property type="entry name" value="DNA-dir_DNA_pol_B_vir_insert"/>
</dbReference>
<dbReference type="Proteomes" id="UP000249273">
    <property type="component" value="Segment"/>
</dbReference>
<sequence>MDVRCLNLFENKGDKRSLFLKARSKTGESIFIRFDHYFYYVVRESVKNELRIVTKYSKYLGSMNILNIDEHVYTNTNITQRCPDVDDIWLLADTCKLPIQDTLMSDYLNVTWFLLLNNIIPDGCYTLDTQYLVSIRKDCYHCINPELCFKTRIQRFNIVRSCLFFDIECQFDKKFPSVFTNPISHISCYYIDKAGNDFKFTLINVDLLTIEDKQIAYNDYITIDTVDDMNYNNKITFCSEITLLRITKKLLEAPFDFIVSFNGHNFDIRYISTRLTLLTNEHIIFRLPDRSESVNLGIYERNLASHRGVCGMSNTTYHINNNNGTIFFDLYSYIQKSERLTSYKLDSIAKHAFACKTIAYKHKDRYWKFIGNETTDVKGKAIIFSKVLSTGNYITMNDTVYKIIEKKCEYNSFHVVIDVRQTLLEEEIYELSFGKDDIDLATMYQNFTIKTAIEMADYCLHDACLCYYLWIHYGIETKIDAAANTYILPQCLALEYRASTLIKGPLQRLLLETKTILVRSNKKCKFLYEGGKVFEPKKKIFSNNVIIFDYNSLYPNVCIYGNLSPETLVGVIVSTNRLEHEINKQKIFDKFPSPNYIIIECEPRSTDYISEITVFDRSKRGIIPKLLLTFLEQRSIYKNLCNNATTSSDRDIFDSMQYMYKIISNSVYGLMGFRNSTLYSYASAKTCTTIGRKMIMYLDSVLNGARLLNGKFILAGTPTNPFFGGNKQRDIRTSLDTSLEMQFSSIYGDTDSVFLEVNNKDICITLLVAKELEKAINSVVLFDNFKIEFEGIYKNLIMQSKKKYTTIKYSANYKIGDEPVRINKGTSETRRDVSLYHKVMIKKYKTQISDMLASDDVTSAQVCIDTLKSLEADLMIEFENRYLPLSMFTLSRRHHCNYKSKDNPNIVLVARYNSENTEHIEIGERYQIAYICSSSLPWQKKLTNIKTYERIIDKTFTLHDERILYEIYFRRLATEVVNLLDNKVLSTQLFNKLFGTKPTFYN</sequence>
<dbReference type="Pfam" id="PF08408">
    <property type="entry name" value="DNA_pol_B_3"/>
    <property type="match status" value="1"/>
</dbReference>
<evidence type="ECO:0000256" key="11">
    <source>
        <dbReference type="RuleBase" id="RU000442"/>
    </source>
</evidence>
<proteinExistence type="inferred from homology"/>
<dbReference type="SMART" id="SM00486">
    <property type="entry name" value="POLBc"/>
    <property type="match status" value="1"/>
</dbReference>
<dbReference type="InterPro" id="IPR006172">
    <property type="entry name" value="DNA-dir_DNA_pol_B"/>
</dbReference>
<dbReference type="InterPro" id="IPR017964">
    <property type="entry name" value="DNA-dir_DNA_pol_B_CS"/>
</dbReference>
<dbReference type="Pfam" id="PF08452">
    <property type="entry name" value="DNAP_B_exo_N"/>
    <property type="match status" value="1"/>
</dbReference>
<evidence type="ECO:0000313" key="17">
    <source>
        <dbReference type="Proteomes" id="UP000249273"/>
    </source>
</evidence>
<dbReference type="Pfam" id="PF03104">
    <property type="entry name" value="DNA_pol_B_exo1"/>
    <property type="match status" value="1"/>
</dbReference>
<dbReference type="Gene3D" id="3.90.1600.10">
    <property type="entry name" value="Palm domain of DNA polymerase"/>
    <property type="match status" value="2"/>
</dbReference>